<dbReference type="InterPro" id="IPR016040">
    <property type="entry name" value="NAD(P)-bd_dom"/>
</dbReference>
<dbReference type="InterPro" id="IPR036291">
    <property type="entry name" value="NAD(P)-bd_dom_sf"/>
</dbReference>
<feature type="transmembrane region" description="Helical" evidence="10">
    <location>
        <begin position="23"/>
        <end position="41"/>
    </location>
</feature>
<evidence type="ECO:0000256" key="1">
    <source>
        <dbReference type="ARBA" id="ARBA00001911"/>
    </source>
</evidence>
<comment type="similarity">
    <text evidence="3">Belongs to the NAD(P)-dependent epimerase/dehydratase family. UDP-glucuronic acid decarboxylase subfamily.</text>
</comment>
<comment type="function">
    <text evidence="8">Catalyzes the NAD-dependent decarboxylation of UDP-glucuronic acid to UDP-xylose. Necessary for the biosynthesis of the core tetrasaccharide in glycosaminoglycan biosynthesis.</text>
</comment>
<dbReference type="PANTHER" id="PTHR43078">
    <property type="entry name" value="UDP-GLUCURONIC ACID DECARBOXYLASE-RELATED"/>
    <property type="match status" value="1"/>
</dbReference>
<dbReference type="CDD" id="cd05230">
    <property type="entry name" value="UGD_SDR_e"/>
    <property type="match status" value="1"/>
</dbReference>
<keyword evidence="13" id="KW-1185">Reference proteome</keyword>
<dbReference type="PANTHER" id="PTHR43078:SF48">
    <property type="entry name" value="UDP-GLUCURONATE DECARBOXYLASE"/>
    <property type="match status" value="1"/>
</dbReference>
<evidence type="ECO:0000313" key="13">
    <source>
        <dbReference type="Proteomes" id="UP001151760"/>
    </source>
</evidence>
<comment type="pathway">
    <text evidence="2">Nucleotide-sugar biosynthesis; UDP-alpha-D-xylose biosynthesis; UDP-alpha-D-xylose from UDP-alpha-D-glucuronate: step 1/1.</text>
</comment>
<dbReference type="EMBL" id="BQNB010020968">
    <property type="protein sequence ID" value="GJU01481.1"/>
    <property type="molecule type" value="Genomic_DNA"/>
</dbReference>
<evidence type="ECO:0000256" key="9">
    <source>
        <dbReference type="SAM" id="MobiDB-lite"/>
    </source>
</evidence>
<dbReference type="Proteomes" id="UP001151760">
    <property type="component" value="Unassembled WGS sequence"/>
</dbReference>
<evidence type="ECO:0000256" key="6">
    <source>
        <dbReference type="ARBA" id="ARBA00023027"/>
    </source>
</evidence>
<evidence type="ECO:0000256" key="8">
    <source>
        <dbReference type="ARBA" id="ARBA00025005"/>
    </source>
</evidence>
<evidence type="ECO:0000256" key="10">
    <source>
        <dbReference type="SAM" id="Phobius"/>
    </source>
</evidence>
<feature type="region of interest" description="Disordered" evidence="9">
    <location>
        <begin position="392"/>
        <end position="411"/>
    </location>
</feature>
<evidence type="ECO:0000313" key="12">
    <source>
        <dbReference type="EMBL" id="GJU01481.1"/>
    </source>
</evidence>
<evidence type="ECO:0000256" key="5">
    <source>
        <dbReference type="ARBA" id="ARBA00022793"/>
    </source>
</evidence>
<organism evidence="12 13">
    <name type="scientific">Tanacetum coccineum</name>
    <dbReference type="NCBI Taxonomy" id="301880"/>
    <lineage>
        <taxon>Eukaryota</taxon>
        <taxon>Viridiplantae</taxon>
        <taxon>Streptophyta</taxon>
        <taxon>Embryophyta</taxon>
        <taxon>Tracheophyta</taxon>
        <taxon>Spermatophyta</taxon>
        <taxon>Magnoliopsida</taxon>
        <taxon>eudicotyledons</taxon>
        <taxon>Gunneridae</taxon>
        <taxon>Pentapetalae</taxon>
        <taxon>asterids</taxon>
        <taxon>campanulids</taxon>
        <taxon>Asterales</taxon>
        <taxon>Asteraceae</taxon>
        <taxon>Asteroideae</taxon>
        <taxon>Anthemideae</taxon>
        <taxon>Anthemidinae</taxon>
        <taxon>Tanacetum</taxon>
    </lineage>
</organism>
<keyword evidence="10" id="KW-0812">Transmembrane</keyword>
<dbReference type="InterPro" id="IPR044516">
    <property type="entry name" value="UXS-like"/>
</dbReference>
<keyword evidence="7" id="KW-0456">Lyase</keyword>
<evidence type="ECO:0000256" key="2">
    <source>
        <dbReference type="ARBA" id="ARBA00005100"/>
    </source>
</evidence>
<keyword evidence="6" id="KW-0520">NAD</keyword>
<comment type="cofactor">
    <cofactor evidence="1">
        <name>NAD(+)</name>
        <dbReference type="ChEBI" id="CHEBI:57540"/>
    </cofactor>
</comment>
<evidence type="ECO:0000256" key="7">
    <source>
        <dbReference type="ARBA" id="ARBA00023239"/>
    </source>
</evidence>
<keyword evidence="10" id="KW-1133">Transmembrane helix</keyword>
<reference evidence="12" key="1">
    <citation type="journal article" date="2022" name="Int. J. Mol. Sci.">
        <title>Draft Genome of Tanacetum Coccineum: Genomic Comparison of Closely Related Tanacetum-Family Plants.</title>
        <authorList>
            <person name="Yamashiro T."/>
            <person name="Shiraishi A."/>
            <person name="Nakayama K."/>
            <person name="Satake H."/>
        </authorList>
    </citation>
    <scope>NUCLEOTIDE SEQUENCE</scope>
</reference>
<reference evidence="12" key="2">
    <citation type="submission" date="2022-01" db="EMBL/GenBank/DDBJ databases">
        <authorList>
            <person name="Yamashiro T."/>
            <person name="Shiraishi A."/>
            <person name="Satake H."/>
            <person name="Nakayama K."/>
        </authorList>
    </citation>
    <scope>NUCLEOTIDE SEQUENCE</scope>
</reference>
<feature type="compositionally biased region" description="Low complexity" evidence="9">
    <location>
        <begin position="402"/>
        <end position="411"/>
    </location>
</feature>
<protein>
    <recommendedName>
        <fullName evidence="4">UDP-glucuronate decarboxylase</fullName>
        <ecNumber evidence="4">4.1.1.35</ecNumber>
    </recommendedName>
</protein>
<sequence>MGSDSPTHRRYDRYGCYILREQRLLFVLIGIAIATAVFTVIPTTTTVGPTTNAYSISESVQLMNTNNNYKLSFNSFPNGFESINLGGKIPLGLKRKGLRIVVTGGAGFVGSHLVDRLMARGDSVIVVDNFFTGNKDNVQHHFGNPRFELIRHDVVEPLLLEVDQIYHLACPASPTNVVGTLNMLGLAKRVGARFLLTSTSEVYGDPLQHPQVETYWGNVNPIGVRSCYDEGKRTAETLTMDYHRGAGVEVRIARIFNTYGPRMCIDDGRVVSNFVAQALRKEPLTVYGDGKQTRSFQFVSDLVEGLMRLMEGEHVGPFNLGNPGEFTMLELAQVVQETIDPNAKIEFRPNTEDDPHKRKPDITKAKELLGWKPKVSLRKGLPMMVSDFRQRIFGDQKNPGATTSTDSSTTA</sequence>
<accession>A0ABQ5IMP4</accession>
<dbReference type="EC" id="4.1.1.35" evidence="4"/>
<name>A0ABQ5IMP4_9ASTR</name>
<dbReference type="SUPFAM" id="SSF51735">
    <property type="entry name" value="NAD(P)-binding Rossmann-fold domains"/>
    <property type="match status" value="1"/>
</dbReference>
<evidence type="ECO:0000256" key="3">
    <source>
        <dbReference type="ARBA" id="ARBA00007505"/>
    </source>
</evidence>
<evidence type="ECO:0000256" key="4">
    <source>
        <dbReference type="ARBA" id="ARBA00012290"/>
    </source>
</evidence>
<dbReference type="Pfam" id="PF16363">
    <property type="entry name" value="GDP_Man_Dehyd"/>
    <property type="match status" value="1"/>
</dbReference>
<keyword evidence="5" id="KW-0210">Decarboxylase</keyword>
<comment type="caution">
    <text evidence="12">The sequence shown here is derived from an EMBL/GenBank/DDBJ whole genome shotgun (WGS) entry which is preliminary data.</text>
</comment>
<proteinExistence type="inferred from homology"/>
<feature type="domain" description="NAD(P)-binding" evidence="11">
    <location>
        <begin position="102"/>
        <end position="384"/>
    </location>
</feature>
<gene>
    <name evidence="12" type="ORF">Tco_1111819</name>
</gene>
<evidence type="ECO:0000259" key="11">
    <source>
        <dbReference type="Pfam" id="PF16363"/>
    </source>
</evidence>
<dbReference type="Gene3D" id="3.40.50.720">
    <property type="entry name" value="NAD(P)-binding Rossmann-like Domain"/>
    <property type="match status" value="2"/>
</dbReference>
<keyword evidence="10" id="KW-0472">Membrane</keyword>